<feature type="transmembrane region" description="Helical" evidence="1">
    <location>
        <begin position="73"/>
        <end position="92"/>
    </location>
</feature>
<feature type="transmembrane region" description="Helical" evidence="1">
    <location>
        <begin position="129"/>
        <end position="150"/>
    </location>
</feature>
<evidence type="ECO:0000259" key="2">
    <source>
        <dbReference type="Pfam" id="PF01757"/>
    </source>
</evidence>
<keyword evidence="1" id="KW-0812">Transmembrane</keyword>
<organism evidence="3 4">
    <name type="scientific">Gryllotalpicola reticulitermitis</name>
    <dbReference type="NCBI Taxonomy" id="1184153"/>
    <lineage>
        <taxon>Bacteria</taxon>
        <taxon>Bacillati</taxon>
        <taxon>Actinomycetota</taxon>
        <taxon>Actinomycetes</taxon>
        <taxon>Micrococcales</taxon>
        <taxon>Microbacteriaceae</taxon>
        <taxon>Gryllotalpicola</taxon>
    </lineage>
</organism>
<feature type="transmembrane region" description="Helical" evidence="1">
    <location>
        <begin position="221"/>
        <end position="241"/>
    </location>
</feature>
<dbReference type="PANTHER" id="PTHR23028">
    <property type="entry name" value="ACETYLTRANSFERASE"/>
    <property type="match status" value="1"/>
</dbReference>
<evidence type="ECO:0000313" key="3">
    <source>
        <dbReference type="EMBL" id="MFC4243711.1"/>
    </source>
</evidence>
<proteinExistence type="predicted"/>
<sequence length="365" mass="39596">MRYRPELDGMRALAVLAVVASHLALPYAAGGWMGVDVFFVLSGYLITSLLLTEQDRFGSISLGRFYSRRVLRLYPALIAVILLGVPFFHVLAESGSLEHYGEAAAISGLYLSDFAAGFGHLGTLGDLGATWSLAVEEHFYLLWPPVLILLLRHRRNVLGWTAVAGGVSLASLIALSYLASPDGISDTAYYLPSSRFSTLLLGCVMAVMLHRGARIPLLERAWAGAGLSLAIVALVLAANHFGRYPNFAWEAPAIGIFSAALVWHVTTANRSPVSALLSLRPFVWLGRRSYGIYLYHVPVLLILQLMVFSHLPVGRIVFSIAAYVAAIGIAALSYRFIELPFLRLKKRFSPGGRTAVAAPRETAAA</sequence>
<reference evidence="4" key="1">
    <citation type="journal article" date="2019" name="Int. J. Syst. Evol. Microbiol.">
        <title>The Global Catalogue of Microorganisms (GCM) 10K type strain sequencing project: providing services to taxonomists for standard genome sequencing and annotation.</title>
        <authorList>
            <consortium name="The Broad Institute Genomics Platform"/>
            <consortium name="The Broad Institute Genome Sequencing Center for Infectious Disease"/>
            <person name="Wu L."/>
            <person name="Ma J."/>
        </authorList>
    </citation>
    <scope>NUCLEOTIDE SEQUENCE [LARGE SCALE GENOMIC DNA]</scope>
    <source>
        <strain evidence="4">CGMCC 1.10363</strain>
    </source>
</reference>
<dbReference type="GO" id="GO:0016746">
    <property type="term" value="F:acyltransferase activity"/>
    <property type="evidence" value="ECO:0007669"/>
    <property type="project" value="UniProtKB-KW"/>
</dbReference>
<dbReference type="InterPro" id="IPR002656">
    <property type="entry name" value="Acyl_transf_3_dom"/>
</dbReference>
<feature type="transmembrane region" description="Helical" evidence="1">
    <location>
        <begin position="316"/>
        <end position="337"/>
    </location>
</feature>
<keyword evidence="1" id="KW-0472">Membrane</keyword>
<gene>
    <name evidence="3" type="ORF">ACFOYW_10025</name>
</gene>
<protein>
    <submittedName>
        <fullName evidence="3">Acyltransferase family protein</fullName>
        <ecNumber evidence="3">2.3.-.-</ecNumber>
    </submittedName>
</protein>
<feature type="domain" description="Acyltransferase 3" evidence="2">
    <location>
        <begin position="5"/>
        <end position="334"/>
    </location>
</feature>
<dbReference type="Pfam" id="PF01757">
    <property type="entry name" value="Acyl_transf_3"/>
    <property type="match status" value="1"/>
</dbReference>
<dbReference type="EC" id="2.3.-.-" evidence="3"/>
<keyword evidence="4" id="KW-1185">Reference proteome</keyword>
<dbReference type="RefSeq" id="WP_390228791.1">
    <property type="nucleotide sequence ID" value="NZ_JBHSCN010000005.1"/>
</dbReference>
<feature type="transmembrane region" description="Helical" evidence="1">
    <location>
        <begin position="35"/>
        <end position="52"/>
    </location>
</feature>
<evidence type="ECO:0000313" key="4">
    <source>
        <dbReference type="Proteomes" id="UP001595900"/>
    </source>
</evidence>
<feature type="transmembrane region" description="Helical" evidence="1">
    <location>
        <begin position="157"/>
        <end position="177"/>
    </location>
</feature>
<name>A0ABV8Q8B9_9MICO</name>
<feature type="transmembrane region" description="Helical" evidence="1">
    <location>
        <begin position="189"/>
        <end position="209"/>
    </location>
</feature>
<keyword evidence="3" id="KW-0012">Acyltransferase</keyword>
<keyword evidence="1" id="KW-1133">Transmembrane helix</keyword>
<feature type="transmembrane region" description="Helical" evidence="1">
    <location>
        <begin position="290"/>
        <end position="310"/>
    </location>
</feature>
<dbReference type="PANTHER" id="PTHR23028:SF53">
    <property type="entry name" value="ACYL_TRANSF_3 DOMAIN-CONTAINING PROTEIN"/>
    <property type="match status" value="1"/>
</dbReference>
<comment type="caution">
    <text evidence="3">The sequence shown here is derived from an EMBL/GenBank/DDBJ whole genome shotgun (WGS) entry which is preliminary data.</text>
</comment>
<dbReference type="InterPro" id="IPR050879">
    <property type="entry name" value="Acyltransferase_3"/>
</dbReference>
<accession>A0ABV8Q8B9</accession>
<feature type="transmembrane region" description="Helical" evidence="1">
    <location>
        <begin position="247"/>
        <end position="269"/>
    </location>
</feature>
<dbReference type="Proteomes" id="UP001595900">
    <property type="component" value="Unassembled WGS sequence"/>
</dbReference>
<keyword evidence="3" id="KW-0808">Transferase</keyword>
<dbReference type="EMBL" id="JBHSCN010000005">
    <property type="protein sequence ID" value="MFC4243711.1"/>
    <property type="molecule type" value="Genomic_DNA"/>
</dbReference>
<evidence type="ECO:0000256" key="1">
    <source>
        <dbReference type="SAM" id="Phobius"/>
    </source>
</evidence>